<dbReference type="Pfam" id="PF07729">
    <property type="entry name" value="FCD"/>
    <property type="match status" value="1"/>
</dbReference>
<accession>A0ABD6FDM8</accession>
<dbReference type="GO" id="GO:0003677">
    <property type="term" value="F:DNA binding"/>
    <property type="evidence" value="ECO:0007669"/>
    <property type="project" value="UniProtKB-KW"/>
</dbReference>
<keyword evidence="3" id="KW-0804">Transcription</keyword>
<dbReference type="Proteomes" id="UP000249324">
    <property type="component" value="Unassembled WGS sequence"/>
</dbReference>
<name>A0ABD6FDM8_9PSEU</name>
<reference evidence="6 7" key="1">
    <citation type="journal article" date="2021" name="BMC Genomics">
        <title>Genome-resolved metagenome and metatranscriptome analyses of thermophilic composting reveal key bacterial players and their metabolic interactions.</title>
        <authorList>
            <person name="Braga L.P.P."/>
            <person name="Pereira R.V."/>
            <person name="Martins L.F."/>
            <person name="Moura L.M.S."/>
            <person name="Sanchez F.B."/>
            <person name="Patane J.S.L."/>
            <person name="da Silva A.M."/>
            <person name="Setubal J.C."/>
        </authorList>
    </citation>
    <scope>NUCLEOTIDE SEQUENCE [LARGE SCALE GENOMIC DNA]</scope>
    <source>
        <strain evidence="6">ZC4RG45</strain>
    </source>
</reference>
<evidence type="ECO:0000256" key="3">
    <source>
        <dbReference type="ARBA" id="ARBA00023163"/>
    </source>
</evidence>
<dbReference type="PRINTS" id="PR00035">
    <property type="entry name" value="HTHGNTR"/>
</dbReference>
<dbReference type="InterPro" id="IPR008920">
    <property type="entry name" value="TF_FadR/GntR_C"/>
</dbReference>
<organism evidence="6 7">
    <name type="scientific">Thermocrispum agreste</name>
    <dbReference type="NCBI Taxonomy" id="37925"/>
    <lineage>
        <taxon>Bacteria</taxon>
        <taxon>Bacillati</taxon>
        <taxon>Actinomycetota</taxon>
        <taxon>Actinomycetes</taxon>
        <taxon>Pseudonocardiales</taxon>
        <taxon>Pseudonocardiaceae</taxon>
        <taxon>Thermocrispum</taxon>
    </lineage>
</organism>
<dbReference type="Gene3D" id="1.10.10.10">
    <property type="entry name" value="Winged helix-like DNA-binding domain superfamily/Winged helix DNA-binding domain"/>
    <property type="match status" value="1"/>
</dbReference>
<evidence type="ECO:0000256" key="4">
    <source>
        <dbReference type="SAM" id="MobiDB-lite"/>
    </source>
</evidence>
<dbReference type="Gene3D" id="1.20.120.530">
    <property type="entry name" value="GntR ligand-binding domain-like"/>
    <property type="match status" value="1"/>
</dbReference>
<sequence>MERLRPVRRTLLRDTAYQAIRDAIVRGELPPGATLSNAELAERLGLSRAPIRDALARLADEGLVETKPQSFTRVTPLALRDAQDAAAVVRAMHELAARTATPDLTDADIAAMRAANERFVAATRSGDIDAAMRADDDFHGVLVRVCGNRAVAATIDRYTPLIRRLERLQFRKASAERSAALHEELIRACEARDPAKAVEVTTRTWHQLEDLAEGTSSAAACIEARTTPPTEAQSKGSAAAQTKTIAETHRDTGQGVRRSTGRNHHHHQDTDRDHRRETDRERIQDTGHDDHQGTDRDTGRHGPPVMPPGP</sequence>
<dbReference type="PANTHER" id="PTHR43537:SF24">
    <property type="entry name" value="GLUCONATE OPERON TRANSCRIPTIONAL REPRESSOR"/>
    <property type="match status" value="1"/>
</dbReference>
<dbReference type="SUPFAM" id="SSF46785">
    <property type="entry name" value="Winged helix' DNA-binding domain"/>
    <property type="match status" value="1"/>
</dbReference>
<dbReference type="InterPro" id="IPR036388">
    <property type="entry name" value="WH-like_DNA-bd_sf"/>
</dbReference>
<dbReference type="InterPro" id="IPR036390">
    <property type="entry name" value="WH_DNA-bd_sf"/>
</dbReference>
<dbReference type="InterPro" id="IPR000524">
    <property type="entry name" value="Tscrpt_reg_HTH_GntR"/>
</dbReference>
<dbReference type="Pfam" id="PF00392">
    <property type="entry name" value="GntR"/>
    <property type="match status" value="1"/>
</dbReference>
<gene>
    <name evidence="6" type="ORF">DIU77_007115</name>
</gene>
<feature type="compositionally biased region" description="Basic and acidic residues" evidence="4">
    <location>
        <begin position="268"/>
        <end position="300"/>
    </location>
</feature>
<comment type="caution">
    <text evidence="6">The sequence shown here is derived from an EMBL/GenBank/DDBJ whole genome shotgun (WGS) entry which is preliminary data.</text>
</comment>
<evidence type="ECO:0000259" key="5">
    <source>
        <dbReference type="PROSITE" id="PS50949"/>
    </source>
</evidence>
<evidence type="ECO:0000313" key="6">
    <source>
        <dbReference type="EMBL" id="MFO7191997.1"/>
    </source>
</evidence>
<dbReference type="PROSITE" id="PS50949">
    <property type="entry name" value="HTH_GNTR"/>
    <property type="match status" value="1"/>
</dbReference>
<proteinExistence type="predicted"/>
<dbReference type="InterPro" id="IPR011711">
    <property type="entry name" value="GntR_C"/>
</dbReference>
<keyword evidence="2" id="KW-0238">DNA-binding</keyword>
<evidence type="ECO:0000313" key="7">
    <source>
        <dbReference type="Proteomes" id="UP000249324"/>
    </source>
</evidence>
<dbReference type="CDD" id="cd07377">
    <property type="entry name" value="WHTH_GntR"/>
    <property type="match status" value="1"/>
</dbReference>
<feature type="region of interest" description="Disordered" evidence="4">
    <location>
        <begin position="226"/>
        <end position="310"/>
    </location>
</feature>
<feature type="compositionally biased region" description="Polar residues" evidence="4">
    <location>
        <begin position="227"/>
        <end position="245"/>
    </location>
</feature>
<dbReference type="EMBL" id="QGUI02000065">
    <property type="protein sequence ID" value="MFO7191997.1"/>
    <property type="molecule type" value="Genomic_DNA"/>
</dbReference>
<dbReference type="SUPFAM" id="SSF48008">
    <property type="entry name" value="GntR ligand-binding domain-like"/>
    <property type="match status" value="1"/>
</dbReference>
<dbReference type="AlphaFoldDB" id="A0ABD6FDM8"/>
<keyword evidence="1" id="KW-0805">Transcription regulation</keyword>
<evidence type="ECO:0000256" key="2">
    <source>
        <dbReference type="ARBA" id="ARBA00023125"/>
    </source>
</evidence>
<dbReference type="PRINTS" id="PR00033">
    <property type="entry name" value="HTHASNC"/>
</dbReference>
<dbReference type="SMART" id="SM00345">
    <property type="entry name" value="HTH_GNTR"/>
    <property type="match status" value="1"/>
</dbReference>
<dbReference type="InterPro" id="IPR000485">
    <property type="entry name" value="AsnC-type_HTH_dom"/>
</dbReference>
<protein>
    <submittedName>
        <fullName evidence="6">GntR family transcriptional regulator</fullName>
    </submittedName>
</protein>
<dbReference type="PANTHER" id="PTHR43537">
    <property type="entry name" value="TRANSCRIPTIONAL REGULATOR, GNTR FAMILY"/>
    <property type="match status" value="1"/>
</dbReference>
<feature type="domain" description="HTH gntR-type" evidence="5">
    <location>
        <begin position="10"/>
        <end position="77"/>
    </location>
</feature>
<evidence type="ECO:0000256" key="1">
    <source>
        <dbReference type="ARBA" id="ARBA00023015"/>
    </source>
</evidence>
<dbReference type="SMART" id="SM00895">
    <property type="entry name" value="FCD"/>
    <property type="match status" value="1"/>
</dbReference>